<sequence length="450" mass="50012">MLMRFLENGISIVLADETYGRFVMTDSDNEPGALSSESEDERGRTSGLSKTSDKDVISLREGESDSDDANSRFSTLGASAQKMSTDDLTGVEAISSDDEDDSPKSVSNVERSQSPKTVDEESEEPPAKKVKQVSRDDLEDGELTSDSEEEAKASPKSDEKQHPKIDFPRFQQGHQNHLQNRRRRPEDYGICKFYLRGNCTWDKACKYAHPTGAEKTLWLAECGLPDPATVTRKRPLNLKKISKSRSGSPKSQNSWIRSNSRRSNGSQKSLRKASPRASPISSSSSRSASSEDERPRSKSPTPVSISSENSASKRSPKRKSPDSRRRARSISTSSGSSRSRSSSPINPRAQTTLGALLRKKRLESMQKSDSQPEIEVLKKSESPQNTQPSREEKIRRFFTKNPDNEPEIYKKHQRKSPTPEPITSSDDSDGEVFRSPAKSPLVTPAEIMEN</sequence>
<accession>A0AC34QVZ4</accession>
<reference evidence="2" key="1">
    <citation type="submission" date="2022-11" db="UniProtKB">
        <authorList>
            <consortium name="WormBaseParasite"/>
        </authorList>
    </citation>
    <scope>IDENTIFICATION</scope>
</reference>
<evidence type="ECO:0000313" key="2">
    <source>
        <dbReference type="WBParaSite" id="JU765_v2.g19725.t1"/>
    </source>
</evidence>
<evidence type="ECO:0000313" key="1">
    <source>
        <dbReference type="Proteomes" id="UP000887576"/>
    </source>
</evidence>
<proteinExistence type="predicted"/>
<organism evidence="1 2">
    <name type="scientific">Panagrolaimus sp. JU765</name>
    <dbReference type="NCBI Taxonomy" id="591449"/>
    <lineage>
        <taxon>Eukaryota</taxon>
        <taxon>Metazoa</taxon>
        <taxon>Ecdysozoa</taxon>
        <taxon>Nematoda</taxon>
        <taxon>Chromadorea</taxon>
        <taxon>Rhabditida</taxon>
        <taxon>Tylenchina</taxon>
        <taxon>Panagrolaimomorpha</taxon>
        <taxon>Panagrolaimoidea</taxon>
        <taxon>Panagrolaimidae</taxon>
        <taxon>Panagrolaimus</taxon>
    </lineage>
</organism>
<name>A0AC34QVZ4_9BILA</name>
<dbReference type="WBParaSite" id="JU765_v2.g19725.t1">
    <property type="protein sequence ID" value="JU765_v2.g19725.t1"/>
    <property type="gene ID" value="JU765_v2.g19725"/>
</dbReference>
<dbReference type="Proteomes" id="UP000887576">
    <property type="component" value="Unplaced"/>
</dbReference>
<protein>
    <submittedName>
        <fullName evidence="2">C3H1-type domain-containing protein</fullName>
    </submittedName>
</protein>